<dbReference type="AlphaFoldDB" id="A0A327QCZ3"/>
<dbReference type="Pfam" id="PF00440">
    <property type="entry name" value="TetR_N"/>
    <property type="match status" value="1"/>
</dbReference>
<organism evidence="4 5">
    <name type="scientific">Chitinophaga skermanii</name>
    <dbReference type="NCBI Taxonomy" id="331697"/>
    <lineage>
        <taxon>Bacteria</taxon>
        <taxon>Pseudomonadati</taxon>
        <taxon>Bacteroidota</taxon>
        <taxon>Chitinophagia</taxon>
        <taxon>Chitinophagales</taxon>
        <taxon>Chitinophagaceae</taxon>
        <taxon>Chitinophaga</taxon>
    </lineage>
</organism>
<feature type="domain" description="HTH tetR-type" evidence="3">
    <location>
        <begin position="9"/>
        <end position="69"/>
    </location>
</feature>
<name>A0A327QCZ3_9BACT</name>
<evidence type="ECO:0000259" key="3">
    <source>
        <dbReference type="PROSITE" id="PS50977"/>
    </source>
</evidence>
<proteinExistence type="predicted"/>
<gene>
    <name evidence="4" type="ORF">LX64_03454</name>
</gene>
<dbReference type="SUPFAM" id="SSF48498">
    <property type="entry name" value="Tetracyclin repressor-like, C-terminal domain"/>
    <property type="match status" value="1"/>
</dbReference>
<dbReference type="SUPFAM" id="SSF46689">
    <property type="entry name" value="Homeodomain-like"/>
    <property type="match status" value="1"/>
</dbReference>
<dbReference type="OrthoDB" id="5366068at2"/>
<dbReference type="InterPro" id="IPR036271">
    <property type="entry name" value="Tet_transcr_reg_TetR-rel_C_sf"/>
</dbReference>
<keyword evidence="1 2" id="KW-0238">DNA-binding</keyword>
<comment type="caution">
    <text evidence="4">The sequence shown here is derived from an EMBL/GenBank/DDBJ whole genome shotgun (WGS) entry which is preliminary data.</text>
</comment>
<dbReference type="PROSITE" id="PS50977">
    <property type="entry name" value="HTH_TETR_2"/>
    <property type="match status" value="1"/>
</dbReference>
<dbReference type="GO" id="GO:0003677">
    <property type="term" value="F:DNA binding"/>
    <property type="evidence" value="ECO:0007669"/>
    <property type="project" value="UniProtKB-UniRule"/>
</dbReference>
<sequence length="195" mass="22677">MDKKELQEQRMKGYFIDATKEILKSEGLKSLSVRNIAEKAGYSFATLYNYFPDVKHLVFYCVRDFREECRAYVQSRLEGVTKGKKRIRAIVLAYMEYFVQYPGIFELFFIEKLSDIDHQKETAGLIVHFLQELCEEDWAVCAAKKVYTDVDIQLKQSQLSIITTGILVLYMHRNTPGNYKACISLVNAQMDQILN</sequence>
<feature type="DNA-binding region" description="H-T-H motif" evidence="2">
    <location>
        <begin position="32"/>
        <end position="51"/>
    </location>
</feature>
<keyword evidence="5" id="KW-1185">Reference proteome</keyword>
<reference evidence="4 5" key="1">
    <citation type="submission" date="2018-06" db="EMBL/GenBank/DDBJ databases">
        <title>Genomic Encyclopedia of Archaeal and Bacterial Type Strains, Phase II (KMG-II): from individual species to whole genera.</title>
        <authorList>
            <person name="Goeker M."/>
        </authorList>
    </citation>
    <scope>NUCLEOTIDE SEQUENCE [LARGE SCALE GENOMIC DNA]</scope>
    <source>
        <strain evidence="4 5">DSM 23857</strain>
    </source>
</reference>
<accession>A0A327QCZ3</accession>
<dbReference type="RefSeq" id="WP_111598879.1">
    <property type="nucleotide sequence ID" value="NZ_QLLL01000006.1"/>
</dbReference>
<dbReference type="InterPro" id="IPR009057">
    <property type="entry name" value="Homeodomain-like_sf"/>
</dbReference>
<evidence type="ECO:0000313" key="4">
    <source>
        <dbReference type="EMBL" id="RAJ02439.1"/>
    </source>
</evidence>
<dbReference type="Gene3D" id="1.10.357.10">
    <property type="entry name" value="Tetracycline Repressor, domain 2"/>
    <property type="match status" value="1"/>
</dbReference>
<dbReference type="EMBL" id="QLLL01000006">
    <property type="protein sequence ID" value="RAJ02439.1"/>
    <property type="molecule type" value="Genomic_DNA"/>
</dbReference>
<protein>
    <submittedName>
        <fullName evidence="4">TetR family transcriptional regulator</fullName>
    </submittedName>
</protein>
<evidence type="ECO:0000256" key="1">
    <source>
        <dbReference type="ARBA" id="ARBA00023125"/>
    </source>
</evidence>
<evidence type="ECO:0000256" key="2">
    <source>
        <dbReference type="PROSITE-ProRule" id="PRU00335"/>
    </source>
</evidence>
<dbReference type="InterPro" id="IPR001647">
    <property type="entry name" value="HTH_TetR"/>
</dbReference>
<dbReference type="Proteomes" id="UP000249547">
    <property type="component" value="Unassembled WGS sequence"/>
</dbReference>
<evidence type="ECO:0000313" key="5">
    <source>
        <dbReference type="Proteomes" id="UP000249547"/>
    </source>
</evidence>